<dbReference type="GO" id="GO:0006886">
    <property type="term" value="P:intracellular protein transport"/>
    <property type="evidence" value="ECO:0007669"/>
    <property type="project" value="InterPro"/>
</dbReference>
<dbReference type="GO" id="GO:0006888">
    <property type="term" value="P:endoplasmic reticulum to Golgi vesicle-mediated transport"/>
    <property type="evidence" value="ECO:0007669"/>
    <property type="project" value="InterPro"/>
</dbReference>
<proteinExistence type="predicted"/>
<name>A5BJ00_VITVI</name>
<dbReference type="InterPro" id="IPR006896">
    <property type="entry name" value="Sec23/24_trunk_dom"/>
</dbReference>
<sequence>MEVFIIQFVLKSTDENLAKQEGPRTMVGIATFDSTIHFYNLKRALQQPLMLIVPDVQDVYTPLQTDVIVQLSESCYWKTYQPCFRIIELLNQPSVQQSRLGEHSEMMQRLSYLGNGEDNDVSAPGEINGEEEEKIKSHENEDWKEREYVWYPLFASLSFNLDLSFCIFMADSSSLKSFQTLERKLSVFGSENGYLCR</sequence>
<feature type="domain" description="Sec23/Sec24 trunk" evidence="1">
    <location>
        <begin position="21"/>
        <end position="74"/>
    </location>
</feature>
<dbReference type="PANTHER" id="PTHR13803:SF4">
    <property type="entry name" value="SECRETORY 24CD, ISOFORM C"/>
    <property type="match status" value="1"/>
</dbReference>
<protein>
    <recommendedName>
        <fullName evidence="1">Sec23/Sec24 trunk domain-containing protein</fullName>
    </recommendedName>
</protein>
<dbReference type="GO" id="GO:0030127">
    <property type="term" value="C:COPII vesicle coat"/>
    <property type="evidence" value="ECO:0007669"/>
    <property type="project" value="InterPro"/>
</dbReference>
<dbReference type="EMBL" id="AM461123">
    <property type="protein sequence ID" value="CAN70225.1"/>
    <property type="molecule type" value="Genomic_DNA"/>
</dbReference>
<dbReference type="ExpressionAtlas" id="A5BJ00">
    <property type="expression patterns" value="baseline and differential"/>
</dbReference>
<organism evidence="2">
    <name type="scientific">Vitis vinifera</name>
    <name type="common">Grape</name>
    <dbReference type="NCBI Taxonomy" id="29760"/>
    <lineage>
        <taxon>Eukaryota</taxon>
        <taxon>Viridiplantae</taxon>
        <taxon>Streptophyta</taxon>
        <taxon>Embryophyta</taxon>
        <taxon>Tracheophyta</taxon>
        <taxon>Spermatophyta</taxon>
        <taxon>Magnoliopsida</taxon>
        <taxon>eudicotyledons</taxon>
        <taxon>Gunneridae</taxon>
        <taxon>Pentapetalae</taxon>
        <taxon>rosids</taxon>
        <taxon>Vitales</taxon>
        <taxon>Vitaceae</taxon>
        <taxon>Viteae</taxon>
        <taxon>Vitis</taxon>
    </lineage>
</organism>
<reference evidence="2" key="1">
    <citation type="journal article" date="2007" name="PLoS ONE">
        <title>The first genome sequence of an elite grapevine cultivar (Pinot noir Vitis vinifera L.): coping with a highly heterozygous genome.</title>
        <authorList>
            <person name="Velasco R."/>
            <person name="Zharkikh A."/>
            <person name="Troggio M."/>
            <person name="Cartwright D.A."/>
            <person name="Cestaro A."/>
            <person name="Pruss D."/>
            <person name="Pindo M."/>
            <person name="FitzGerald L.M."/>
            <person name="Vezzulli S."/>
            <person name="Reid J."/>
            <person name="Malacarne G."/>
            <person name="Iliev D."/>
            <person name="Coppola G."/>
            <person name="Wardell B."/>
            <person name="Micheletti D."/>
            <person name="Macalma T."/>
            <person name="Facci M."/>
            <person name="Mitchell J.T."/>
            <person name="Perazzolli M."/>
            <person name="Eldredge G."/>
            <person name="Gatto P."/>
            <person name="Oyzerski R."/>
            <person name="Moretto M."/>
            <person name="Gutin N."/>
            <person name="Stefanini M."/>
            <person name="Chen Y."/>
            <person name="Segala C."/>
            <person name="Davenport C."/>
            <person name="Dematte L."/>
            <person name="Mraz A."/>
            <person name="Battilana J."/>
            <person name="Stormo K."/>
            <person name="Costa F."/>
            <person name="Tao Q."/>
            <person name="Si-Ammour A."/>
            <person name="Harkins T."/>
            <person name="Lackey A."/>
            <person name="Perbost C."/>
            <person name="Taillon B."/>
            <person name="Stella A."/>
            <person name="Solovyev V."/>
            <person name="Fawcett J.A."/>
            <person name="Sterck L."/>
            <person name="Vandepoele K."/>
            <person name="Grando S.M."/>
            <person name="Toppo S."/>
            <person name="Moser C."/>
            <person name="Lanchbury J."/>
            <person name="Bogden R."/>
            <person name="Skolnick M."/>
            <person name="Sgaramella V."/>
            <person name="Bhatnagar S.K."/>
            <person name="Fontana P."/>
            <person name="Gutin A."/>
            <person name="Van de Peer Y."/>
            <person name="Salamini F."/>
            <person name="Viola R."/>
        </authorList>
    </citation>
    <scope>NUCLEOTIDE SEQUENCE</scope>
</reference>
<dbReference type="InterPro" id="IPR036465">
    <property type="entry name" value="vWFA_dom_sf"/>
</dbReference>
<dbReference type="Gene3D" id="3.40.50.410">
    <property type="entry name" value="von Willebrand factor, type A domain"/>
    <property type="match status" value="1"/>
</dbReference>
<dbReference type="SUPFAM" id="SSF53300">
    <property type="entry name" value="vWA-like"/>
    <property type="match status" value="1"/>
</dbReference>
<evidence type="ECO:0000259" key="1">
    <source>
        <dbReference type="Pfam" id="PF04811"/>
    </source>
</evidence>
<gene>
    <name evidence="2" type="ORF">VITISV_020349</name>
</gene>
<dbReference type="PANTHER" id="PTHR13803">
    <property type="entry name" value="SEC24-RELATED PROTEIN"/>
    <property type="match status" value="1"/>
</dbReference>
<dbReference type="AlphaFoldDB" id="A5BJ00"/>
<evidence type="ECO:0000313" key="2">
    <source>
        <dbReference type="EMBL" id="CAN70225.1"/>
    </source>
</evidence>
<accession>A5BJ00</accession>
<dbReference type="Pfam" id="PF04811">
    <property type="entry name" value="Sec23_trunk"/>
    <property type="match status" value="1"/>
</dbReference>
<dbReference type="InterPro" id="IPR050550">
    <property type="entry name" value="SEC23_SEC24_subfamily"/>
</dbReference>